<name>A0AAD1HKG7_9MYCO</name>
<evidence type="ECO:0000313" key="2">
    <source>
        <dbReference type="Proteomes" id="UP000467327"/>
    </source>
</evidence>
<protein>
    <recommendedName>
        <fullName evidence="3">GTP pyrophosphokinase</fullName>
    </recommendedName>
</protein>
<sequence length="244" mass="26198">MYFAGVDLAWGDRNPTGVAVVDAGGSLRHVAAAGDDADILAQLAPFTAGPCVVAVDAPLVVTNPTGTRPGETQLNRDFRRFEAGAYPANTGLAWFADGGRGARLCRALDLDLDPRSSSPRKALEVFPHAAGVVLFGLERTLKYKHKPGRDFTQLQAELHRLVGFIESLHDASPPLMVRDDDGWLRLAESVRTATRKSELRRAEDPIDAVVCAYVALFFSTRPGDATIYGDPDTGCIVTPTPPSN</sequence>
<dbReference type="EMBL" id="AP022561">
    <property type="protein sequence ID" value="BBX05871.1"/>
    <property type="molecule type" value="Genomic_DNA"/>
</dbReference>
<dbReference type="Proteomes" id="UP000467327">
    <property type="component" value="Chromosome"/>
</dbReference>
<dbReference type="Pfam" id="PF04250">
    <property type="entry name" value="DUF429"/>
    <property type="match status" value="1"/>
</dbReference>
<dbReference type="AlphaFoldDB" id="A0AAD1HKG7"/>
<evidence type="ECO:0000313" key="1">
    <source>
        <dbReference type="EMBL" id="BBX05871.1"/>
    </source>
</evidence>
<proteinExistence type="predicted"/>
<dbReference type="InterPro" id="IPR007362">
    <property type="entry name" value="DUF429"/>
</dbReference>
<accession>A0AAD1HKG7</accession>
<organism evidence="1 2">
    <name type="scientific">Mycolicibacterium aichiense</name>
    <dbReference type="NCBI Taxonomy" id="1799"/>
    <lineage>
        <taxon>Bacteria</taxon>
        <taxon>Bacillati</taxon>
        <taxon>Actinomycetota</taxon>
        <taxon>Actinomycetes</taxon>
        <taxon>Mycobacteriales</taxon>
        <taxon>Mycobacteriaceae</taxon>
        <taxon>Mycolicibacterium</taxon>
    </lineage>
</organism>
<evidence type="ECO:0008006" key="3">
    <source>
        <dbReference type="Google" id="ProtNLM"/>
    </source>
</evidence>
<dbReference type="RefSeq" id="WP_115317374.1">
    <property type="nucleotide sequence ID" value="NZ_AP022561.1"/>
</dbReference>
<keyword evidence="2" id="KW-1185">Reference proteome</keyword>
<dbReference type="PIRSF" id="PIRSF018008">
    <property type="entry name" value="UCP018008"/>
    <property type="match status" value="1"/>
</dbReference>
<gene>
    <name evidence="1" type="ORF">MAIC_06740</name>
</gene>
<reference evidence="1 2" key="1">
    <citation type="journal article" date="2019" name="Emerg. Microbes Infect.">
        <title>Comprehensive subspecies identification of 175 nontuberculous mycobacteria species based on 7547 genomic profiles.</title>
        <authorList>
            <person name="Matsumoto Y."/>
            <person name="Kinjo T."/>
            <person name="Motooka D."/>
            <person name="Nabeya D."/>
            <person name="Jung N."/>
            <person name="Uechi K."/>
            <person name="Horii T."/>
            <person name="Iida T."/>
            <person name="Fujita J."/>
            <person name="Nakamura S."/>
        </authorList>
    </citation>
    <scope>NUCLEOTIDE SEQUENCE [LARGE SCALE GENOMIC DNA]</scope>
    <source>
        <strain evidence="1 2">JCM 6376</strain>
    </source>
</reference>
<dbReference type="InterPro" id="IPR008306">
    <property type="entry name" value="UCP018008"/>
</dbReference>
<dbReference type="KEGG" id="maic:MAIC_06740"/>